<dbReference type="EC" id="2.5.1.78" evidence="3 7"/>
<organism evidence="8 9">
    <name type="scientific">Coprobacter fastidiosus</name>
    <dbReference type="NCBI Taxonomy" id="1099853"/>
    <lineage>
        <taxon>Bacteria</taxon>
        <taxon>Pseudomonadati</taxon>
        <taxon>Bacteroidota</taxon>
        <taxon>Bacteroidia</taxon>
        <taxon>Bacteroidales</taxon>
        <taxon>Barnesiellaceae</taxon>
        <taxon>Coprobacter</taxon>
    </lineage>
</organism>
<keyword evidence="4 7" id="KW-0686">Riboflavin biosynthesis</keyword>
<evidence type="ECO:0000256" key="3">
    <source>
        <dbReference type="ARBA" id="ARBA00012664"/>
    </source>
</evidence>
<dbReference type="UniPathway" id="UPA00275">
    <property type="reaction ID" value="UER00404"/>
</dbReference>
<dbReference type="Proteomes" id="UP000262954">
    <property type="component" value="Unassembled WGS sequence"/>
</dbReference>
<dbReference type="Pfam" id="PF00885">
    <property type="entry name" value="DMRL_synthase"/>
    <property type="match status" value="1"/>
</dbReference>
<dbReference type="RefSeq" id="WP_122303818.1">
    <property type="nucleotide sequence ID" value="NZ_CATXLH010000108.1"/>
</dbReference>
<feature type="active site" description="Proton donor" evidence="7">
    <location>
        <position position="97"/>
    </location>
</feature>
<feature type="binding site" evidence="7">
    <location>
        <position position="31"/>
    </location>
    <ligand>
        <name>5-amino-6-(D-ribitylamino)uracil</name>
        <dbReference type="ChEBI" id="CHEBI:15934"/>
    </ligand>
</feature>
<comment type="similarity">
    <text evidence="2 7">Belongs to the DMRL synthase family.</text>
</comment>
<comment type="pathway">
    <text evidence="1 7">Cofactor biosynthesis; riboflavin biosynthesis; riboflavin from 2-hydroxy-3-oxobutyl phosphate and 5-amino-6-(D-ribitylamino)uracil: step 1/2.</text>
</comment>
<dbReference type="PANTHER" id="PTHR21058">
    <property type="entry name" value="6,7-DIMETHYL-8-RIBITYLLUMAZINE SYNTHASE DMRL SYNTHASE LUMAZINE SYNTHASE"/>
    <property type="match status" value="1"/>
</dbReference>
<dbReference type="SUPFAM" id="SSF52121">
    <property type="entry name" value="Lumazine synthase"/>
    <property type="match status" value="1"/>
</dbReference>
<comment type="function">
    <text evidence="7">Catalyzes the formation of 6,7-dimethyl-8-ribityllumazine by condensation of 5-amino-6-(D-ribitylamino)uracil with 3,4-dihydroxy-2-butanone 4-phosphate. This is the penultimate step in the biosynthesis of riboflavin.</text>
</comment>
<feature type="binding site" evidence="7">
    <location>
        <begin position="65"/>
        <end position="67"/>
    </location>
    <ligand>
        <name>5-amino-6-(D-ribitylamino)uracil</name>
        <dbReference type="ChEBI" id="CHEBI:15934"/>
    </ligand>
</feature>
<protein>
    <recommendedName>
        <fullName evidence="3 7">6,7-dimethyl-8-ribityllumazine synthase</fullName>
        <shortName evidence="7">DMRL synthase</shortName>
        <shortName evidence="7">LS</shortName>
        <shortName evidence="7">Lumazine synthase</shortName>
        <ecNumber evidence="3 7">2.5.1.78</ecNumber>
    </recommendedName>
</protein>
<name>A0A354M1Z5_9BACT</name>
<dbReference type="GO" id="GO:0005829">
    <property type="term" value="C:cytosol"/>
    <property type="evidence" value="ECO:0007669"/>
    <property type="project" value="TreeGrafter"/>
</dbReference>
<dbReference type="Gene3D" id="3.40.50.960">
    <property type="entry name" value="Lumazine/riboflavin synthase"/>
    <property type="match status" value="1"/>
</dbReference>
<dbReference type="GO" id="GO:0009231">
    <property type="term" value="P:riboflavin biosynthetic process"/>
    <property type="evidence" value="ECO:0007669"/>
    <property type="project" value="UniProtKB-UniRule"/>
</dbReference>
<dbReference type="PANTHER" id="PTHR21058:SF0">
    <property type="entry name" value="6,7-DIMETHYL-8-RIBITYLLUMAZINE SYNTHASE"/>
    <property type="match status" value="1"/>
</dbReference>
<feature type="binding site" evidence="7">
    <location>
        <begin position="89"/>
        <end position="91"/>
    </location>
    <ligand>
        <name>5-amino-6-(D-ribitylamino)uracil</name>
        <dbReference type="ChEBI" id="CHEBI:15934"/>
    </ligand>
</feature>
<dbReference type="HAMAP" id="MF_00178">
    <property type="entry name" value="Lumazine_synth"/>
    <property type="match status" value="1"/>
</dbReference>
<reference evidence="8 9" key="1">
    <citation type="journal article" date="2018" name="Nat. Biotechnol.">
        <title>A standardized bacterial taxonomy based on genome phylogeny substantially revises the tree of life.</title>
        <authorList>
            <person name="Parks D.H."/>
            <person name="Chuvochina M."/>
            <person name="Waite D.W."/>
            <person name="Rinke C."/>
            <person name="Skarshewski A."/>
            <person name="Chaumeil P.A."/>
            <person name="Hugenholtz P."/>
        </authorList>
    </citation>
    <scope>NUCLEOTIDE SEQUENCE [LARGE SCALE GENOMIC DNA]</scope>
    <source>
        <strain evidence="8">UBA11482</strain>
    </source>
</reference>
<dbReference type="InterPro" id="IPR036467">
    <property type="entry name" value="LS/RS_sf"/>
</dbReference>
<proteinExistence type="inferred from homology"/>
<evidence type="ECO:0000313" key="9">
    <source>
        <dbReference type="Proteomes" id="UP000262954"/>
    </source>
</evidence>
<sequence length="163" mass="17555">MATAYQNLSSYDPATVPDASNMRVAIVCAEWNANITEKLLEGACNTLEKHGVKSDNIFVGRVPGTFELTFGAQRMASFYHPDAVIVLGCVVQGDTPHFDYVCQGVTSGITHLNEILDIPVIFGVLTTGNMQQAIDRSGGKYGNKGDEAAITAIKMHAFACRLK</sequence>
<dbReference type="AlphaFoldDB" id="A0A354M1Z5"/>
<comment type="caution">
    <text evidence="8">The sequence shown here is derived from an EMBL/GenBank/DDBJ whole genome shotgun (WGS) entry which is preliminary data.</text>
</comment>
<evidence type="ECO:0000256" key="7">
    <source>
        <dbReference type="HAMAP-Rule" id="MF_00178"/>
    </source>
</evidence>
<dbReference type="InterPro" id="IPR034964">
    <property type="entry name" value="LS"/>
</dbReference>
<dbReference type="CDD" id="cd09209">
    <property type="entry name" value="Lumazine_synthase-I"/>
    <property type="match status" value="1"/>
</dbReference>
<feature type="binding site" evidence="7">
    <location>
        <begin position="94"/>
        <end position="95"/>
    </location>
    <ligand>
        <name>(2S)-2-hydroxy-3-oxobutyl phosphate</name>
        <dbReference type="ChEBI" id="CHEBI:58830"/>
    </ligand>
</feature>
<comment type="catalytic activity">
    <reaction evidence="6 7">
        <text>(2S)-2-hydroxy-3-oxobutyl phosphate + 5-amino-6-(D-ribitylamino)uracil = 6,7-dimethyl-8-(1-D-ribityl)lumazine + phosphate + 2 H2O + H(+)</text>
        <dbReference type="Rhea" id="RHEA:26152"/>
        <dbReference type="ChEBI" id="CHEBI:15377"/>
        <dbReference type="ChEBI" id="CHEBI:15378"/>
        <dbReference type="ChEBI" id="CHEBI:15934"/>
        <dbReference type="ChEBI" id="CHEBI:43474"/>
        <dbReference type="ChEBI" id="CHEBI:58201"/>
        <dbReference type="ChEBI" id="CHEBI:58830"/>
        <dbReference type="EC" id="2.5.1.78"/>
    </reaction>
</comment>
<evidence type="ECO:0000313" key="8">
    <source>
        <dbReference type="EMBL" id="HBJ08534.1"/>
    </source>
</evidence>
<dbReference type="GO" id="GO:0009349">
    <property type="term" value="C:riboflavin synthase complex"/>
    <property type="evidence" value="ECO:0007669"/>
    <property type="project" value="UniProtKB-UniRule"/>
</dbReference>
<accession>A0A354M1Z5</accession>
<dbReference type="InterPro" id="IPR002180">
    <property type="entry name" value="LS/RS"/>
</dbReference>
<feature type="binding site" evidence="7">
    <location>
        <position position="122"/>
    </location>
    <ligand>
        <name>5-amino-6-(D-ribitylamino)uracil</name>
        <dbReference type="ChEBI" id="CHEBI:15934"/>
    </ligand>
</feature>
<keyword evidence="5 7" id="KW-0808">Transferase</keyword>
<gene>
    <name evidence="7" type="primary">ribH</name>
    <name evidence="8" type="ORF">DDY73_05965</name>
</gene>
<dbReference type="EMBL" id="DNWC01000083">
    <property type="protein sequence ID" value="HBJ08534.1"/>
    <property type="molecule type" value="Genomic_DNA"/>
</dbReference>
<dbReference type="GO" id="GO:0000906">
    <property type="term" value="F:6,7-dimethyl-8-ribityllumazine synthase activity"/>
    <property type="evidence" value="ECO:0007669"/>
    <property type="project" value="UniProtKB-UniRule"/>
</dbReference>
<evidence type="ECO:0000256" key="2">
    <source>
        <dbReference type="ARBA" id="ARBA00007424"/>
    </source>
</evidence>
<evidence type="ECO:0000256" key="6">
    <source>
        <dbReference type="ARBA" id="ARBA00048785"/>
    </source>
</evidence>
<evidence type="ECO:0000256" key="4">
    <source>
        <dbReference type="ARBA" id="ARBA00022619"/>
    </source>
</evidence>
<evidence type="ECO:0000256" key="5">
    <source>
        <dbReference type="ARBA" id="ARBA00022679"/>
    </source>
</evidence>
<evidence type="ECO:0000256" key="1">
    <source>
        <dbReference type="ARBA" id="ARBA00004917"/>
    </source>
</evidence>
<dbReference type="NCBIfam" id="TIGR00114">
    <property type="entry name" value="lumazine-synth"/>
    <property type="match status" value="1"/>
</dbReference>
<feature type="binding site" evidence="7">
    <location>
        <position position="136"/>
    </location>
    <ligand>
        <name>(2S)-2-hydroxy-3-oxobutyl phosphate</name>
        <dbReference type="ChEBI" id="CHEBI:58830"/>
    </ligand>
</feature>